<evidence type="ECO:0000256" key="10">
    <source>
        <dbReference type="ARBA" id="ARBA00023033"/>
    </source>
</evidence>
<protein>
    <submittedName>
        <fullName evidence="14">Alkane 1-monooxygenase</fullName>
    </submittedName>
</protein>
<dbReference type="InterPro" id="IPR005804">
    <property type="entry name" value="FA_desaturase_dom"/>
</dbReference>
<proteinExistence type="inferred from homology"/>
<evidence type="ECO:0000259" key="13">
    <source>
        <dbReference type="Pfam" id="PF00487"/>
    </source>
</evidence>
<organism evidence="14 15">
    <name type="scientific">Alteromonas arenosi</name>
    <dbReference type="NCBI Taxonomy" id="3055817"/>
    <lineage>
        <taxon>Bacteria</taxon>
        <taxon>Pseudomonadati</taxon>
        <taxon>Pseudomonadota</taxon>
        <taxon>Gammaproteobacteria</taxon>
        <taxon>Alteromonadales</taxon>
        <taxon>Alteromonadaceae</taxon>
        <taxon>Alteromonas/Salinimonas group</taxon>
        <taxon>Alteromonas</taxon>
    </lineage>
</organism>
<feature type="transmembrane region" description="Helical" evidence="12">
    <location>
        <begin position="62"/>
        <end position="84"/>
    </location>
</feature>
<feature type="domain" description="Fatty acid desaturase" evidence="13">
    <location>
        <begin position="117"/>
        <end position="321"/>
    </location>
</feature>
<evidence type="ECO:0000256" key="5">
    <source>
        <dbReference type="ARBA" id="ARBA00022692"/>
    </source>
</evidence>
<keyword evidence="10" id="KW-0503">Monooxygenase</keyword>
<evidence type="ECO:0000256" key="9">
    <source>
        <dbReference type="ARBA" id="ARBA00023004"/>
    </source>
</evidence>
<feature type="transmembrane region" description="Helical" evidence="12">
    <location>
        <begin position="12"/>
        <end position="42"/>
    </location>
</feature>
<evidence type="ECO:0000256" key="11">
    <source>
        <dbReference type="ARBA" id="ARBA00023136"/>
    </source>
</evidence>
<evidence type="ECO:0000256" key="6">
    <source>
        <dbReference type="ARBA" id="ARBA00022723"/>
    </source>
</evidence>
<comment type="caution">
    <text evidence="14">The sequence shown here is derived from an EMBL/GenBank/DDBJ whole genome shotgun (WGS) entry which is preliminary data.</text>
</comment>
<keyword evidence="5 12" id="KW-0812">Transmembrane</keyword>
<evidence type="ECO:0000256" key="8">
    <source>
        <dbReference type="ARBA" id="ARBA00023002"/>
    </source>
</evidence>
<dbReference type="InterPro" id="IPR033885">
    <property type="entry name" value="AlkB/XylM"/>
</dbReference>
<evidence type="ECO:0000313" key="14">
    <source>
        <dbReference type="EMBL" id="MDM7861083.1"/>
    </source>
</evidence>
<dbReference type="RefSeq" id="WP_289365426.1">
    <property type="nucleotide sequence ID" value="NZ_JAUCBP010000007.1"/>
</dbReference>
<keyword evidence="3" id="KW-1003">Cell membrane</keyword>
<sequence length="387" mass="43745">MLFHHLKFYSVYVIGIACALSIMAGSSVIAYGFLIFLGFFIIGDVLFGDDHSTPEYRYPGLLTFALWLAMPMSLILMLSGLWLVSPSNNWPGIATMSLWLGIDLVAQKQQTTAVQLAVAAVFCGYILSSIGTISAHELVHRVGDKFSVTIGRWIMAMSFDANFSIEHVYGHHRYVATEQDPATAPRGRNVYTHIVISTIRGNVSAWHLEKQRLARKHQAVMSWHNRCLRGYAMSVVWLLLAYAIAGAAGVLFFVAAGLVCKAMLEIVNYMEHYGLVRDPKQRVMPKHSWNTNKRLSCWAMFNLTRHSHHHAQGAVRFEKLKPMPEAPEMVTGYMACVLLTLVPPLWYRVMQSKLEHWDTHYANQQELDIINRQNNESHSLNTPARSL</sequence>
<feature type="transmembrane region" description="Helical" evidence="12">
    <location>
        <begin position="235"/>
        <end position="259"/>
    </location>
</feature>
<dbReference type="PANTHER" id="PTHR38674:SF1">
    <property type="entry name" value="ALKANE 1-MONOOXYGENASE 1"/>
    <property type="match status" value="1"/>
</dbReference>
<evidence type="ECO:0000256" key="3">
    <source>
        <dbReference type="ARBA" id="ARBA00022475"/>
    </source>
</evidence>
<gene>
    <name evidence="14" type="ORF">QTP81_10790</name>
</gene>
<evidence type="ECO:0000313" key="15">
    <source>
        <dbReference type="Proteomes" id="UP001234343"/>
    </source>
</evidence>
<keyword evidence="11 12" id="KW-0472">Membrane</keyword>
<keyword evidence="15" id="KW-1185">Reference proteome</keyword>
<reference evidence="14 15" key="1">
    <citation type="submission" date="2023-06" db="EMBL/GenBank/DDBJ databases">
        <title>Alteromonas sp. ASW11-36 isolated from intertidal sand.</title>
        <authorList>
            <person name="Li Y."/>
        </authorList>
    </citation>
    <scope>NUCLEOTIDE SEQUENCE [LARGE SCALE GENOMIC DNA]</scope>
    <source>
        <strain evidence="14 15">ASW11-36</strain>
    </source>
</reference>
<keyword evidence="7 12" id="KW-1133">Transmembrane helix</keyword>
<evidence type="ECO:0000256" key="2">
    <source>
        <dbReference type="ARBA" id="ARBA00010823"/>
    </source>
</evidence>
<dbReference type="EMBL" id="JAUCBP010000007">
    <property type="protein sequence ID" value="MDM7861083.1"/>
    <property type="molecule type" value="Genomic_DNA"/>
</dbReference>
<dbReference type="Pfam" id="PF00487">
    <property type="entry name" value="FA_desaturase"/>
    <property type="match status" value="1"/>
</dbReference>
<dbReference type="CDD" id="cd03512">
    <property type="entry name" value="Alkane-hydroxylase"/>
    <property type="match status" value="1"/>
</dbReference>
<dbReference type="Proteomes" id="UP001234343">
    <property type="component" value="Unassembled WGS sequence"/>
</dbReference>
<keyword evidence="9" id="KW-0408">Iron</keyword>
<comment type="similarity">
    <text evidence="2">Belongs to the fatty acid desaturase type 1 family. AlkB subfamily.</text>
</comment>
<evidence type="ECO:0000256" key="12">
    <source>
        <dbReference type="SAM" id="Phobius"/>
    </source>
</evidence>
<evidence type="ECO:0000256" key="4">
    <source>
        <dbReference type="ARBA" id="ARBA00022519"/>
    </source>
</evidence>
<keyword evidence="6" id="KW-0479">Metal-binding</keyword>
<comment type="subcellular location">
    <subcellularLocation>
        <location evidence="1">Cell inner membrane</location>
        <topology evidence="1">Multi-pass membrane protein</topology>
    </subcellularLocation>
</comment>
<keyword evidence="8" id="KW-0560">Oxidoreductase</keyword>
<keyword evidence="4" id="KW-0997">Cell inner membrane</keyword>
<accession>A0ABT7SY21</accession>
<evidence type="ECO:0000256" key="1">
    <source>
        <dbReference type="ARBA" id="ARBA00004429"/>
    </source>
</evidence>
<name>A0ABT7SY21_9ALTE</name>
<dbReference type="PANTHER" id="PTHR38674">
    <property type="entry name" value="ALKANE 1-MONOOXYGENASE 1"/>
    <property type="match status" value="1"/>
</dbReference>
<evidence type="ECO:0000256" key="7">
    <source>
        <dbReference type="ARBA" id="ARBA00022989"/>
    </source>
</evidence>
<dbReference type="PROSITE" id="PS51257">
    <property type="entry name" value="PROKAR_LIPOPROTEIN"/>
    <property type="match status" value="1"/>
</dbReference>